<keyword evidence="2" id="KW-0732">Signal</keyword>
<proteinExistence type="predicted"/>
<feature type="domain" description="DUF3533" evidence="3">
    <location>
        <begin position="2"/>
        <end position="379"/>
    </location>
</feature>
<dbReference type="STRING" id="68775.A0A5C3LQT5"/>
<dbReference type="AlphaFoldDB" id="A0A5C3LQT5"/>
<evidence type="ECO:0000259" key="3">
    <source>
        <dbReference type="Pfam" id="PF12051"/>
    </source>
</evidence>
<dbReference type="InterPro" id="IPR022703">
    <property type="entry name" value="DUF3533"/>
</dbReference>
<keyword evidence="1" id="KW-0472">Membrane</keyword>
<dbReference type="OrthoDB" id="2140105at2759"/>
<keyword evidence="1" id="KW-1133">Transmembrane helix</keyword>
<feature type="transmembrane region" description="Helical" evidence="1">
    <location>
        <begin position="308"/>
        <end position="332"/>
    </location>
</feature>
<dbReference type="PANTHER" id="PTHR34814">
    <property type="entry name" value="NITROSOGUANIDINE RESISTANCE PROTEIN SNG1"/>
    <property type="match status" value="1"/>
</dbReference>
<evidence type="ECO:0000313" key="4">
    <source>
        <dbReference type="EMBL" id="TFK35230.1"/>
    </source>
</evidence>
<dbReference type="PANTHER" id="PTHR34814:SF1">
    <property type="entry name" value="NITROSOGUANIDINE RESISTANCE PROTEIN SNG1"/>
    <property type="match status" value="1"/>
</dbReference>
<feature type="transmembrane region" description="Helical" evidence="1">
    <location>
        <begin position="369"/>
        <end position="390"/>
    </location>
</feature>
<feature type="chain" id="PRO_5023114251" description="DUF3533 domain-containing protein" evidence="2">
    <location>
        <begin position="19"/>
        <end position="430"/>
    </location>
</feature>
<dbReference type="Proteomes" id="UP000308652">
    <property type="component" value="Unassembled WGS sequence"/>
</dbReference>
<gene>
    <name evidence="4" type="ORF">BDQ12DRAFT_688429</name>
</gene>
<organism evidence="4 5">
    <name type="scientific">Crucibulum laeve</name>
    <dbReference type="NCBI Taxonomy" id="68775"/>
    <lineage>
        <taxon>Eukaryota</taxon>
        <taxon>Fungi</taxon>
        <taxon>Dikarya</taxon>
        <taxon>Basidiomycota</taxon>
        <taxon>Agaricomycotina</taxon>
        <taxon>Agaricomycetes</taxon>
        <taxon>Agaricomycetidae</taxon>
        <taxon>Agaricales</taxon>
        <taxon>Agaricineae</taxon>
        <taxon>Nidulariaceae</taxon>
        <taxon>Crucibulum</taxon>
    </lineage>
</organism>
<dbReference type="GO" id="GO:0016020">
    <property type="term" value="C:membrane"/>
    <property type="evidence" value="ECO:0007669"/>
    <property type="project" value="TreeGrafter"/>
</dbReference>
<feature type="transmembrane region" description="Helical" evidence="1">
    <location>
        <begin position="203"/>
        <end position="225"/>
    </location>
</feature>
<feature type="signal peptide" evidence="2">
    <location>
        <begin position="1"/>
        <end position="18"/>
    </location>
</feature>
<evidence type="ECO:0000256" key="1">
    <source>
        <dbReference type="SAM" id="Phobius"/>
    </source>
</evidence>
<protein>
    <recommendedName>
        <fullName evidence="3">DUF3533 domain-containing protein</fullName>
    </recommendedName>
</protein>
<dbReference type="Pfam" id="PF12051">
    <property type="entry name" value="DUF3533"/>
    <property type="match status" value="1"/>
</dbReference>
<sequence>MVILLIFSIFSIYWGALWKTPVGGLEGWIVDFDADQIGTSISRAILSPPSSDSSSIPSGSTIPASTRQLVKWTQIPASRFPGGPAQLAHEVLEEKVWVGVAINPNSTSRYLASLSNPNASYAGTDAMTVYAVEARNENAYRSLIRPYIQTSFAGVTASFASQAARQLASNSTSLGNVLATSPQTLTAPVGYTIHNLAPFDVPVASAVTFVGLLYQLIISFFVVMISTAARETSQLQTLLTTRSLIILRFGSSFLAYFVLSLFYCLLSVAFQLPLTRKFGHAGFVVFWMLNYAGMLSVGLALEAMLTLLTVSFIAFFMLTWIIANVAVCIFPLEVLPSIYRYGYAAPFYNVSQAMRTIIFGTKNRVGFHFAILIVWIVISCFTLPLIQILVRRREVRRVGINTVVGEDGSEVKREEEREMVALRERDGPGQ</sequence>
<dbReference type="InterPro" id="IPR053001">
    <property type="entry name" value="MNNG_permease-like"/>
</dbReference>
<feature type="transmembrane region" description="Helical" evidence="1">
    <location>
        <begin position="278"/>
        <end position="301"/>
    </location>
</feature>
<dbReference type="EMBL" id="ML213623">
    <property type="protein sequence ID" value="TFK35230.1"/>
    <property type="molecule type" value="Genomic_DNA"/>
</dbReference>
<feature type="transmembrane region" description="Helical" evidence="1">
    <location>
        <begin position="246"/>
        <end position="272"/>
    </location>
</feature>
<keyword evidence="1" id="KW-0812">Transmembrane</keyword>
<evidence type="ECO:0000256" key="2">
    <source>
        <dbReference type="SAM" id="SignalP"/>
    </source>
</evidence>
<evidence type="ECO:0000313" key="5">
    <source>
        <dbReference type="Proteomes" id="UP000308652"/>
    </source>
</evidence>
<reference evidence="4 5" key="1">
    <citation type="journal article" date="2019" name="Nat. Ecol. Evol.">
        <title>Megaphylogeny resolves global patterns of mushroom evolution.</title>
        <authorList>
            <person name="Varga T."/>
            <person name="Krizsan K."/>
            <person name="Foldi C."/>
            <person name="Dima B."/>
            <person name="Sanchez-Garcia M."/>
            <person name="Sanchez-Ramirez S."/>
            <person name="Szollosi G.J."/>
            <person name="Szarkandi J.G."/>
            <person name="Papp V."/>
            <person name="Albert L."/>
            <person name="Andreopoulos W."/>
            <person name="Angelini C."/>
            <person name="Antonin V."/>
            <person name="Barry K.W."/>
            <person name="Bougher N.L."/>
            <person name="Buchanan P."/>
            <person name="Buyck B."/>
            <person name="Bense V."/>
            <person name="Catcheside P."/>
            <person name="Chovatia M."/>
            <person name="Cooper J."/>
            <person name="Damon W."/>
            <person name="Desjardin D."/>
            <person name="Finy P."/>
            <person name="Geml J."/>
            <person name="Haridas S."/>
            <person name="Hughes K."/>
            <person name="Justo A."/>
            <person name="Karasinski D."/>
            <person name="Kautmanova I."/>
            <person name="Kiss B."/>
            <person name="Kocsube S."/>
            <person name="Kotiranta H."/>
            <person name="LaButti K.M."/>
            <person name="Lechner B.E."/>
            <person name="Liimatainen K."/>
            <person name="Lipzen A."/>
            <person name="Lukacs Z."/>
            <person name="Mihaltcheva S."/>
            <person name="Morgado L.N."/>
            <person name="Niskanen T."/>
            <person name="Noordeloos M.E."/>
            <person name="Ohm R.A."/>
            <person name="Ortiz-Santana B."/>
            <person name="Ovrebo C."/>
            <person name="Racz N."/>
            <person name="Riley R."/>
            <person name="Savchenko A."/>
            <person name="Shiryaev A."/>
            <person name="Soop K."/>
            <person name="Spirin V."/>
            <person name="Szebenyi C."/>
            <person name="Tomsovsky M."/>
            <person name="Tulloss R.E."/>
            <person name="Uehling J."/>
            <person name="Grigoriev I.V."/>
            <person name="Vagvolgyi C."/>
            <person name="Papp T."/>
            <person name="Martin F.M."/>
            <person name="Miettinen O."/>
            <person name="Hibbett D.S."/>
            <person name="Nagy L.G."/>
        </authorList>
    </citation>
    <scope>NUCLEOTIDE SEQUENCE [LARGE SCALE GENOMIC DNA]</scope>
    <source>
        <strain evidence="4 5">CBS 166.37</strain>
    </source>
</reference>
<keyword evidence="5" id="KW-1185">Reference proteome</keyword>
<accession>A0A5C3LQT5</accession>
<name>A0A5C3LQT5_9AGAR</name>